<keyword evidence="1" id="KW-0732">Signal</keyword>
<protein>
    <submittedName>
        <fullName evidence="2">Uncharacterized protein</fullName>
    </submittedName>
</protein>
<comment type="caution">
    <text evidence="2">The sequence shown here is derived from an EMBL/GenBank/DDBJ whole genome shotgun (WGS) entry which is preliminary data.</text>
</comment>
<evidence type="ECO:0000313" key="2">
    <source>
        <dbReference type="EMBL" id="MFC5066561.1"/>
    </source>
</evidence>
<accession>A0ABV9YXJ4</accession>
<sequence>MAKRFLKAMQAPVLGAMILSSAALGLPAAAFAAPISQTRIDISTITPTDLTRAQHVVRRPVRRPPVVVRPGRPGVGRPVVVAPRRWARPGHYRWRPGGAIAAGAALGFVAASAAYWSRPPAPGMCWYYTSPSRRSGFWDYCP</sequence>
<proteinExistence type="predicted"/>
<reference evidence="3" key="1">
    <citation type="journal article" date="2019" name="Int. J. Syst. Evol. Microbiol.">
        <title>The Global Catalogue of Microorganisms (GCM) 10K type strain sequencing project: providing services to taxonomists for standard genome sequencing and annotation.</title>
        <authorList>
            <consortium name="The Broad Institute Genomics Platform"/>
            <consortium name="The Broad Institute Genome Sequencing Center for Infectious Disease"/>
            <person name="Wu L."/>
            <person name="Ma J."/>
        </authorList>
    </citation>
    <scope>NUCLEOTIDE SEQUENCE [LARGE SCALE GENOMIC DNA]</scope>
    <source>
        <strain evidence="3">CGMCC 1.16444</strain>
    </source>
</reference>
<dbReference type="EMBL" id="JBHSJF010000001">
    <property type="protein sequence ID" value="MFC5066561.1"/>
    <property type="molecule type" value="Genomic_DNA"/>
</dbReference>
<dbReference type="Proteomes" id="UP001595796">
    <property type="component" value="Unassembled WGS sequence"/>
</dbReference>
<feature type="signal peptide" evidence="1">
    <location>
        <begin position="1"/>
        <end position="32"/>
    </location>
</feature>
<name>A0ABV9YXJ4_9HYPH</name>
<organism evidence="2 3">
    <name type="scientific">Flaviflagellibacter deserti</name>
    <dbReference type="NCBI Taxonomy" id="2267266"/>
    <lineage>
        <taxon>Bacteria</taxon>
        <taxon>Pseudomonadati</taxon>
        <taxon>Pseudomonadota</taxon>
        <taxon>Alphaproteobacteria</taxon>
        <taxon>Hyphomicrobiales</taxon>
        <taxon>Flaviflagellibacter</taxon>
    </lineage>
</organism>
<gene>
    <name evidence="2" type="ORF">ACFPFW_00860</name>
</gene>
<feature type="chain" id="PRO_5046910672" evidence="1">
    <location>
        <begin position="33"/>
        <end position="142"/>
    </location>
</feature>
<evidence type="ECO:0000313" key="3">
    <source>
        <dbReference type="Proteomes" id="UP001595796"/>
    </source>
</evidence>
<keyword evidence="3" id="KW-1185">Reference proteome</keyword>
<dbReference type="RefSeq" id="WP_379769014.1">
    <property type="nucleotide sequence ID" value="NZ_JBHSJF010000001.1"/>
</dbReference>
<evidence type="ECO:0000256" key="1">
    <source>
        <dbReference type="SAM" id="SignalP"/>
    </source>
</evidence>